<keyword evidence="2" id="KW-1185">Reference proteome</keyword>
<name>A0A402AL30_9CHLR</name>
<gene>
    <name evidence="1" type="ORF">KDK_36360</name>
</gene>
<evidence type="ECO:0000313" key="2">
    <source>
        <dbReference type="Proteomes" id="UP000287188"/>
    </source>
</evidence>
<dbReference type="EMBL" id="BIFS01000001">
    <property type="protein sequence ID" value="GCE19836.1"/>
    <property type="molecule type" value="Genomic_DNA"/>
</dbReference>
<evidence type="ECO:0008006" key="3">
    <source>
        <dbReference type="Google" id="ProtNLM"/>
    </source>
</evidence>
<reference evidence="2" key="1">
    <citation type="submission" date="2018-12" db="EMBL/GenBank/DDBJ databases">
        <title>Tengunoibacter tsumagoiensis gen. nov., sp. nov., Dictyobacter kobayashii sp. nov., D. alpinus sp. nov., and D. joshuensis sp. nov. and description of Dictyobacteraceae fam. nov. within the order Ktedonobacterales isolated from Tengu-no-mugimeshi.</title>
        <authorList>
            <person name="Wang C.M."/>
            <person name="Zheng Y."/>
            <person name="Sakai Y."/>
            <person name="Toyoda A."/>
            <person name="Minakuchi Y."/>
            <person name="Abe K."/>
            <person name="Yokota A."/>
            <person name="Yabe S."/>
        </authorList>
    </citation>
    <scope>NUCLEOTIDE SEQUENCE [LARGE SCALE GENOMIC DNA]</scope>
    <source>
        <strain evidence="2">Uno11</strain>
    </source>
</reference>
<evidence type="ECO:0000313" key="1">
    <source>
        <dbReference type="EMBL" id="GCE19836.1"/>
    </source>
</evidence>
<dbReference type="AlphaFoldDB" id="A0A402AL30"/>
<dbReference type="InterPro" id="IPR036895">
    <property type="entry name" value="Uracil-DNA_glycosylase-like_sf"/>
</dbReference>
<comment type="caution">
    <text evidence="1">The sequence shown here is derived from an EMBL/GenBank/DDBJ whole genome shotgun (WGS) entry which is preliminary data.</text>
</comment>
<proteinExistence type="predicted"/>
<accession>A0A402AL30</accession>
<dbReference type="SUPFAM" id="SSF52141">
    <property type="entry name" value="Uracil-DNA glycosylase-like"/>
    <property type="match status" value="1"/>
</dbReference>
<dbReference type="Gene3D" id="3.40.470.10">
    <property type="entry name" value="Uracil-DNA glycosylase-like domain"/>
    <property type="match status" value="1"/>
</dbReference>
<dbReference type="Proteomes" id="UP000287188">
    <property type="component" value="Unassembled WGS sequence"/>
</dbReference>
<organism evidence="1 2">
    <name type="scientific">Dictyobacter kobayashii</name>
    <dbReference type="NCBI Taxonomy" id="2014872"/>
    <lineage>
        <taxon>Bacteria</taxon>
        <taxon>Bacillati</taxon>
        <taxon>Chloroflexota</taxon>
        <taxon>Ktedonobacteria</taxon>
        <taxon>Ktedonobacterales</taxon>
        <taxon>Dictyobacteraceae</taxon>
        <taxon>Dictyobacter</taxon>
    </lineage>
</organism>
<sequence length="42" mass="5096">MQIDIPESWHAHLNGELEKPYFQKLAHFVDAERQQYEVFPPR</sequence>
<protein>
    <recommendedName>
        <fullName evidence="3">Uracil-DNA glycosylase</fullName>
    </recommendedName>
</protein>